<dbReference type="KEGG" id="lpil:LIP_2928"/>
<evidence type="ECO:0000256" key="1">
    <source>
        <dbReference type="ARBA" id="ARBA00022679"/>
    </source>
</evidence>
<dbReference type="Pfam" id="PF01513">
    <property type="entry name" value="NAD_kinase"/>
    <property type="match status" value="1"/>
</dbReference>
<dbReference type="PANTHER" id="PTHR20275:SF0">
    <property type="entry name" value="NAD KINASE"/>
    <property type="match status" value="1"/>
</dbReference>
<dbReference type="GO" id="GO:0019674">
    <property type="term" value="P:NAD+ metabolic process"/>
    <property type="evidence" value="ECO:0007669"/>
    <property type="project" value="InterPro"/>
</dbReference>
<sequence>MALFGGWSRGAREEARLRLVAALEAAGLEVKTPEVATDLAQAPDLVVTVGGDGTLLDAVRRFRVWGAPFFAVNAGHLGFLSAVSLDQLDAAVDHVRRGDWIEMEAPLLRVLTEPADETGAPLPPQPFDCLNDLVVERGSPRTLTLSVRVAELEMAPVVGDGLVVATPLGSTAYARAAGGPMLHPALRAFQVVGLNLHHSVHTRYVDTPLVLPPGHTLEIVNLRPHDRRAQLTADGRVVAENFLRCTVAWIDEGVRLAYLPGFSYLKRAEAVLWGPPAPRG</sequence>
<keyword evidence="2 6" id="KW-0418">Kinase</keyword>
<dbReference type="Pfam" id="PF20143">
    <property type="entry name" value="NAD_kinase_C"/>
    <property type="match status" value="1"/>
</dbReference>
<dbReference type="GO" id="GO:0005737">
    <property type="term" value="C:cytoplasm"/>
    <property type="evidence" value="ECO:0007669"/>
    <property type="project" value="UniProtKB-SubCell"/>
</dbReference>
<dbReference type="EMBL" id="AP014924">
    <property type="protein sequence ID" value="BAS28757.1"/>
    <property type="molecule type" value="Genomic_DNA"/>
</dbReference>
<dbReference type="AlphaFoldDB" id="A0A0K2SP38"/>
<keyword evidence="8" id="KW-1185">Reference proteome</keyword>
<dbReference type="InterPro" id="IPR017437">
    <property type="entry name" value="ATP-NAD_kinase_PpnK-typ_C"/>
</dbReference>
<gene>
    <name evidence="6" type="primary">nadK</name>
    <name evidence="7" type="ORF">LIP_2928</name>
</gene>
<dbReference type="GO" id="GO:0003951">
    <property type="term" value="F:NAD+ kinase activity"/>
    <property type="evidence" value="ECO:0007669"/>
    <property type="project" value="UniProtKB-UniRule"/>
</dbReference>
<dbReference type="Proteomes" id="UP000065807">
    <property type="component" value="Chromosome"/>
</dbReference>
<feature type="binding site" evidence="6">
    <location>
        <position position="168"/>
    </location>
    <ligand>
        <name>NAD(+)</name>
        <dbReference type="ChEBI" id="CHEBI:57540"/>
    </ligand>
</feature>
<dbReference type="PANTHER" id="PTHR20275">
    <property type="entry name" value="NAD KINASE"/>
    <property type="match status" value="1"/>
</dbReference>
<evidence type="ECO:0000313" key="8">
    <source>
        <dbReference type="Proteomes" id="UP000065807"/>
    </source>
</evidence>
<dbReference type="InterPro" id="IPR016064">
    <property type="entry name" value="NAD/diacylglycerol_kinase_sf"/>
</dbReference>
<evidence type="ECO:0000256" key="6">
    <source>
        <dbReference type="HAMAP-Rule" id="MF_00361"/>
    </source>
</evidence>
<organism evidence="7 8">
    <name type="scientific">Limnochorda pilosa</name>
    <dbReference type="NCBI Taxonomy" id="1555112"/>
    <lineage>
        <taxon>Bacteria</taxon>
        <taxon>Bacillati</taxon>
        <taxon>Bacillota</taxon>
        <taxon>Limnochordia</taxon>
        <taxon>Limnochordales</taxon>
        <taxon>Limnochordaceae</taxon>
        <taxon>Limnochorda</taxon>
    </lineage>
</organism>
<comment type="similarity">
    <text evidence="6">Belongs to the NAD kinase family.</text>
</comment>
<accession>A0A0K2SP38</accession>
<keyword evidence="6" id="KW-0963">Cytoplasm</keyword>
<evidence type="ECO:0000256" key="3">
    <source>
        <dbReference type="ARBA" id="ARBA00022857"/>
    </source>
</evidence>
<dbReference type="SUPFAM" id="SSF111331">
    <property type="entry name" value="NAD kinase/diacylglycerol kinase-like"/>
    <property type="match status" value="1"/>
</dbReference>
<evidence type="ECO:0000256" key="2">
    <source>
        <dbReference type="ARBA" id="ARBA00022777"/>
    </source>
</evidence>
<keyword evidence="6" id="KW-0547">Nucleotide-binding</keyword>
<dbReference type="EC" id="2.7.1.23" evidence="6"/>
<feature type="binding site" evidence="6">
    <location>
        <begin position="131"/>
        <end position="132"/>
    </location>
    <ligand>
        <name>NAD(+)</name>
        <dbReference type="ChEBI" id="CHEBI:57540"/>
    </ligand>
</feature>
<comment type="function">
    <text evidence="6">Involved in the regulation of the intracellular balance of NAD and NADP, and is a key enzyme in the biosynthesis of NADP. Catalyzes specifically the phosphorylation on 2'-hydroxyl of the adenosine moiety of NAD to yield NADP.</text>
</comment>
<dbReference type="GO" id="GO:0046872">
    <property type="term" value="F:metal ion binding"/>
    <property type="evidence" value="ECO:0007669"/>
    <property type="project" value="UniProtKB-UniRule"/>
</dbReference>
<comment type="cofactor">
    <cofactor evidence="6">
        <name>a divalent metal cation</name>
        <dbReference type="ChEBI" id="CHEBI:60240"/>
    </cofactor>
</comment>
<evidence type="ECO:0000313" key="7">
    <source>
        <dbReference type="EMBL" id="BAS28757.1"/>
    </source>
</evidence>
<dbReference type="InterPro" id="IPR017438">
    <property type="entry name" value="ATP-NAD_kinase_N"/>
</dbReference>
<dbReference type="GO" id="GO:0051287">
    <property type="term" value="F:NAD binding"/>
    <property type="evidence" value="ECO:0007669"/>
    <property type="project" value="UniProtKB-ARBA"/>
</dbReference>
<reference evidence="8" key="2">
    <citation type="journal article" date="2016" name="Int. J. Syst. Evol. Microbiol.">
        <title>Complete genome sequence and cell structure of Limnochorda pilosa, a Gram-negative spore-former within the phylum Firmicutes.</title>
        <authorList>
            <person name="Watanabe M."/>
            <person name="Kojima H."/>
            <person name="Fukui M."/>
        </authorList>
    </citation>
    <scope>NUCLEOTIDE SEQUENCE [LARGE SCALE GENOMIC DNA]</scope>
    <source>
        <strain evidence="8">HC45</strain>
    </source>
</reference>
<comment type="subcellular location">
    <subcellularLocation>
        <location evidence="6">Cytoplasm</location>
    </subcellularLocation>
</comment>
<proteinExistence type="inferred from homology"/>
<evidence type="ECO:0000256" key="5">
    <source>
        <dbReference type="ARBA" id="ARBA00047925"/>
    </source>
</evidence>
<dbReference type="GO" id="GO:0006741">
    <property type="term" value="P:NADP+ biosynthetic process"/>
    <property type="evidence" value="ECO:0007669"/>
    <property type="project" value="UniProtKB-UniRule"/>
</dbReference>
<keyword evidence="6" id="KW-0067">ATP-binding</keyword>
<dbReference type="HAMAP" id="MF_00361">
    <property type="entry name" value="NAD_kinase"/>
    <property type="match status" value="1"/>
</dbReference>
<feature type="binding site" evidence="6">
    <location>
        <position position="160"/>
    </location>
    <ligand>
        <name>NAD(+)</name>
        <dbReference type="ChEBI" id="CHEBI:57540"/>
    </ligand>
</feature>
<dbReference type="Gene3D" id="3.40.50.10330">
    <property type="entry name" value="Probable inorganic polyphosphate/atp-NAD kinase, domain 1"/>
    <property type="match status" value="1"/>
</dbReference>
<keyword evidence="4 6" id="KW-0520">NAD</keyword>
<dbReference type="GO" id="GO:0005524">
    <property type="term" value="F:ATP binding"/>
    <property type="evidence" value="ECO:0007669"/>
    <property type="project" value="UniProtKB-KW"/>
</dbReference>
<comment type="caution">
    <text evidence="6">Lacks conserved residue(s) required for the propagation of feature annotation.</text>
</comment>
<evidence type="ECO:0000256" key="4">
    <source>
        <dbReference type="ARBA" id="ARBA00023027"/>
    </source>
</evidence>
<feature type="binding site" evidence="6">
    <location>
        <begin position="52"/>
        <end position="53"/>
    </location>
    <ligand>
        <name>NAD(+)</name>
        <dbReference type="ChEBI" id="CHEBI:57540"/>
    </ligand>
</feature>
<reference evidence="8" key="1">
    <citation type="submission" date="2015-07" db="EMBL/GenBank/DDBJ databases">
        <title>Complete genome sequence and phylogenetic analysis of Limnochorda pilosa.</title>
        <authorList>
            <person name="Watanabe M."/>
            <person name="Kojima H."/>
            <person name="Fukui M."/>
        </authorList>
    </citation>
    <scope>NUCLEOTIDE SEQUENCE [LARGE SCALE GENOMIC DNA]</scope>
    <source>
        <strain evidence="8">HC45</strain>
    </source>
</reference>
<dbReference type="InterPro" id="IPR002504">
    <property type="entry name" value="NADK"/>
</dbReference>
<dbReference type="STRING" id="1555112.LIP_2928"/>
<comment type="catalytic activity">
    <reaction evidence="5 6">
        <text>NAD(+) + ATP = ADP + NADP(+) + H(+)</text>
        <dbReference type="Rhea" id="RHEA:18629"/>
        <dbReference type="ChEBI" id="CHEBI:15378"/>
        <dbReference type="ChEBI" id="CHEBI:30616"/>
        <dbReference type="ChEBI" id="CHEBI:57540"/>
        <dbReference type="ChEBI" id="CHEBI:58349"/>
        <dbReference type="ChEBI" id="CHEBI:456216"/>
        <dbReference type="EC" id="2.7.1.23"/>
    </reaction>
</comment>
<feature type="active site" description="Proton acceptor" evidence="6">
    <location>
        <position position="52"/>
    </location>
</feature>
<dbReference type="Gene3D" id="2.60.200.30">
    <property type="entry name" value="Probable inorganic polyphosphate/atp-NAD kinase, domain 2"/>
    <property type="match status" value="1"/>
</dbReference>
<protein>
    <recommendedName>
        <fullName evidence="6">NAD kinase</fullName>
        <ecNumber evidence="6">2.7.1.23</ecNumber>
    </recommendedName>
    <alternativeName>
        <fullName evidence="6">ATP-dependent NAD kinase</fullName>
    </alternativeName>
</protein>
<keyword evidence="1 6" id="KW-0808">Transferase</keyword>
<name>A0A0K2SP38_LIMPI</name>
<keyword evidence="3 6" id="KW-0521">NADP</keyword>